<dbReference type="Proteomes" id="UP000070501">
    <property type="component" value="Unassembled WGS sequence"/>
</dbReference>
<gene>
    <name evidence="2" type="ORF">Micbo1qcDRAFT_158904</name>
</gene>
<protein>
    <submittedName>
        <fullName evidence="2">Uncharacterized protein</fullName>
    </submittedName>
</protein>
<keyword evidence="3" id="KW-1185">Reference proteome</keyword>
<evidence type="ECO:0000313" key="2">
    <source>
        <dbReference type="EMBL" id="KXJ93974.1"/>
    </source>
</evidence>
<dbReference type="AlphaFoldDB" id="A0A136J9W3"/>
<feature type="region of interest" description="Disordered" evidence="1">
    <location>
        <begin position="8"/>
        <end position="79"/>
    </location>
</feature>
<accession>A0A136J9W3</accession>
<feature type="compositionally biased region" description="Basic and acidic residues" evidence="1">
    <location>
        <begin position="17"/>
        <end position="35"/>
    </location>
</feature>
<reference evidence="3" key="1">
    <citation type="submission" date="2016-02" db="EMBL/GenBank/DDBJ databases">
        <title>Draft genome sequence of Microdochium bolleyi, a fungal endophyte of beachgrass.</title>
        <authorList>
            <consortium name="DOE Joint Genome Institute"/>
            <person name="David A.S."/>
            <person name="May G."/>
            <person name="Haridas S."/>
            <person name="Lim J."/>
            <person name="Wang M."/>
            <person name="Labutti K."/>
            <person name="Lipzen A."/>
            <person name="Barry K."/>
            <person name="Grigoriev I.V."/>
        </authorList>
    </citation>
    <scope>NUCLEOTIDE SEQUENCE [LARGE SCALE GENOMIC DNA]</scope>
    <source>
        <strain evidence="3">J235TASD1</strain>
    </source>
</reference>
<organism evidence="2 3">
    <name type="scientific">Microdochium bolleyi</name>
    <dbReference type="NCBI Taxonomy" id="196109"/>
    <lineage>
        <taxon>Eukaryota</taxon>
        <taxon>Fungi</taxon>
        <taxon>Dikarya</taxon>
        <taxon>Ascomycota</taxon>
        <taxon>Pezizomycotina</taxon>
        <taxon>Sordariomycetes</taxon>
        <taxon>Xylariomycetidae</taxon>
        <taxon>Xylariales</taxon>
        <taxon>Microdochiaceae</taxon>
        <taxon>Microdochium</taxon>
    </lineage>
</organism>
<evidence type="ECO:0000313" key="3">
    <source>
        <dbReference type="Proteomes" id="UP000070501"/>
    </source>
</evidence>
<proteinExistence type="predicted"/>
<name>A0A136J9W3_9PEZI</name>
<evidence type="ECO:0000256" key="1">
    <source>
        <dbReference type="SAM" id="MobiDB-lite"/>
    </source>
</evidence>
<feature type="compositionally biased region" description="Basic and acidic residues" evidence="1">
    <location>
        <begin position="41"/>
        <end position="79"/>
    </location>
</feature>
<sequence length="79" mass="9252">MRVILRQIESDLGSDDAGSRQKSERVAEARPMKREVSRRRPREEDSHAEVRGRPEGQFRKSGPRPHERAQWKRTPEASF</sequence>
<dbReference type="EMBL" id="KQ964247">
    <property type="protein sequence ID" value="KXJ93974.1"/>
    <property type="molecule type" value="Genomic_DNA"/>
</dbReference>
<dbReference type="InParanoid" id="A0A136J9W3"/>